<dbReference type="EMBL" id="QPIZ01000034">
    <property type="protein sequence ID" value="RCW28888.1"/>
    <property type="molecule type" value="Genomic_DNA"/>
</dbReference>
<evidence type="ECO:0000313" key="3">
    <source>
        <dbReference type="EMBL" id="RCW28888.1"/>
    </source>
</evidence>
<keyword evidence="1" id="KW-1133">Transmembrane helix</keyword>
<dbReference type="RefSeq" id="WP_106154248.1">
    <property type="nucleotide sequence ID" value="NZ_PVTS01000018.1"/>
</dbReference>
<dbReference type="InterPro" id="IPR012337">
    <property type="entry name" value="RNaseH-like_sf"/>
</dbReference>
<gene>
    <name evidence="3" type="ORF">DFO77_1342</name>
</gene>
<dbReference type="NCBIfam" id="NF033591">
    <property type="entry name" value="transpos_IS4_2"/>
    <property type="match status" value="1"/>
</dbReference>
<protein>
    <submittedName>
        <fullName evidence="3">DDE family transposase</fullName>
    </submittedName>
</protein>
<dbReference type="OrthoDB" id="1091931at2"/>
<accession>A0A2T0XA91</accession>
<dbReference type="Pfam" id="PF01609">
    <property type="entry name" value="DDE_Tnp_1"/>
    <property type="match status" value="1"/>
</dbReference>
<organism evidence="3 4">
    <name type="scientific">Marinilabilia salmonicolor</name>
    <dbReference type="NCBI Taxonomy" id="989"/>
    <lineage>
        <taxon>Bacteria</taxon>
        <taxon>Pseudomonadati</taxon>
        <taxon>Bacteroidota</taxon>
        <taxon>Bacteroidia</taxon>
        <taxon>Marinilabiliales</taxon>
        <taxon>Marinilabiliaceae</taxon>
        <taxon>Marinilabilia</taxon>
    </lineage>
</organism>
<keyword evidence="1" id="KW-0812">Transmembrane</keyword>
<dbReference type="GO" id="GO:0004803">
    <property type="term" value="F:transposase activity"/>
    <property type="evidence" value="ECO:0007669"/>
    <property type="project" value="InterPro"/>
</dbReference>
<dbReference type="SUPFAM" id="SSF53098">
    <property type="entry name" value="Ribonuclease H-like"/>
    <property type="match status" value="1"/>
</dbReference>
<keyword evidence="1" id="KW-0472">Membrane</keyword>
<dbReference type="InterPro" id="IPR047658">
    <property type="entry name" value="IS4-like_transpos"/>
</dbReference>
<evidence type="ECO:0000313" key="4">
    <source>
        <dbReference type="Proteomes" id="UP000252733"/>
    </source>
</evidence>
<feature type="transmembrane region" description="Helical" evidence="1">
    <location>
        <begin position="293"/>
        <end position="312"/>
    </location>
</feature>
<dbReference type="Proteomes" id="UP000252733">
    <property type="component" value="Unassembled WGS sequence"/>
</dbReference>
<feature type="domain" description="Transposase IS4-like" evidence="2">
    <location>
        <begin position="97"/>
        <end position="305"/>
    </location>
</feature>
<proteinExistence type="predicted"/>
<dbReference type="AlphaFoldDB" id="A0A2T0XA91"/>
<keyword evidence="4" id="KW-1185">Reference proteome</keyword>
<evidence type="ECO:0000256" key="1">
    <source>
        <dbReference type="SAM" id="Phobius"/>
    </source>
</evidence>
<comment type="caution">
    <text evidence="3">The sequence shown here is derived from an EMBL/GenBank/DDBJ whole genome shotgun (WGS) entry which is preliminary data.</text>
</comment>
<sequence length="364" mass="42246">MNTKVDNKYSDLIDSFKTITGWHKARVKCIVSIICAMCKLQTVSFVKLAQGFEGLTQYESNHRRIQRFFAEFVIDRYLLARLIFSLLPHKPPYKLSLDRTNWKFGKTDINILMLNVCYKGVALPLLWKMLPKRGNSNAEERKELLNEYIELFGVSSISSFLADREFIGESWLDELIRHKVPFFIRIKENMIVKVPGKGIKKTFWLFNHLRTGQYHHIEGLVYLGKNLVYLSGIKTFNPPATGRVDFVIIAAFNKQDQALIDYKERWQIETMFKAMKSSGFNLEDTHLNNLDRLTTLIAVVAIAFVWAYLAGIDKHENISPIKVKKHGRRAYSFFKYGLIRIAHAMMNTLNIEEFKDCIKVLSCT</sequence>
<dbReference type="GO" id="GO:0003677">
    <property type="term" value="F:DNA binding"/>
    <property type="evidence" value="ECO:0007669"/>
    <property type="project" value="InterPro"/>
</dbReference>
<reference evidence="3 4" key="1">
    <citation type="submission" date="2018-07" db="EMBL/GenBank/DDBJ databases">
        <title>Freshwater and sediment microbial communities from various areas in North America, analyzing microbe dynamics in response to fracking.</title>
        <authorList>
            <person name="Lamendella R."/>
        </authorList>
    </citation>
    <scope>NUCLEOTIDE SEQUENCE [LARGE SCALE GENOMIC DNA]</scope>
    <source>
        <strain evidence="3 4">160A</strain>
    </source>
</reference>
<name>A0A2T0XA91_9BACT</name>
<dbReference type="Gene3D" id="3.90.350.10">
    <property type="entry name" value="Transposase Inhibitor Protein From Tn5, Chain A, domain 1"/>
    <property type="match status" value="1"/>
</dbReference>
<evidence type="ECO:0000259" key="2">
    <source>
        <dbReference type="Pfam" id="PF01609"/>
    </source>
</evidence>
<dbReference type="GO" id="GO:0006313">
    <property type="term" value="P:DNA transposition"/>
    <property type="evidence" value="ECO:0007669"/>
    <property type="project" value="InterPro"/>
</dbReference>
<dbReference type="InterPro" id="IPR002559">
    <property type="entry name" value="Transposase_11"/>
</dbReference>